<sequence>MTSRLQLGASTSLDIWLKHLESLHSREIDLGLDRVRAVAERLKLPLTSEQRANQALVFSGTNGKGSTLALTESMALAQGLSVGSYTSPHFFDFNERIKINGTPVSDETITAAFARIEAARLTPLEDAISLSYFEFATLAGLLIFQDAGVDLWLLEVGLGGRLDAVNIVDADLAVLVTVAQDHAEYLGADLEFIGHEKAGTFRQNRPVVLGSSKLPASVEDYAQNLACPIFQLDKTFQRSLPVDNLWSWQGLNKQNQPMHFNQLPTCSLPLDNAATAIQALILLYPQLTETAIKQGLAAAKLTGRMQGEGRWLLDVAHNPEAASYLAARLEELPSKKRLGLVGMMADKDIKASLQPLLPLVDAWVVTSLPLPRAMPAKELASLLESLGAKVVLADPDTQGGLAFSTAKQLLDQAYDEVLVMGSFFTLAQVLRQLPKSEA</sequence>
<comment type="pathway">
    <text evidence="2">Cofactor biosynthesis; tetrahydrofolate biosynthesis; 7,8-dihydrofolate from 2-amino-4-hydroxy-6-hydroxymethyl-7,8-dihydropteridine diphosphate and 4-aminobenzoate: step 2/2.</text>
</comment>
<comment type="catalytic activity">
    <reaction evidence="20">
        <text>7,8-dihydropteroate + L-glutamate + ATP = 7,8-dihydrofolate + ADP + phosphate + H(+)</text>
        <dbReference type="Rhea" id="RHEA:23584"/>
        <dbReference type="ChEBI" id="CHEBI:15378"/>
        <dbReference type="ChEBI" id="CHEBI:17839"/>
        <dbReference type="ChEBI" id="CHEBI:29985"/>
        <dbReference type="ChEBI" id="CHEBI:30616"/>
        <dbReference type="ChEBI" id="CHEBI:43474"/>
        <dbReference type="ChEBI" id="CHEBI:57451"/>
        <dbReference type="ChEBI" id="CHEBI:456216"/>
        <dbReference type="EC" id="6.3.2.12"/>
    </reaction>
</comment>
<evidence type="ECO:0000256" key="16">
    <source>
        <dbReference type="ARBA" id="ARBA00032510"/>
    </source>
</evidence>
<comment type="similarity">
    <text evidence="4 21">Belongs to the folylpolyglutamate synthase family.</text>
</comment>
<accession>A0ABQ5ZXM8</accession>
<dbReference type="PANTHER" id="PTHR11136:SF0">
    <property type="entry name" value="DIHYDROFOLATE SYNTHETASE-RELATED"/>
    <property type="match status" value="1"/>
</dbReference>
<reference evidence="24" key="1">
    <citation type="journal article" date="2019" name="Int. J. Syst. Evol. Microbiol.">
        <title>The Global Catalogue of Microorganisms (GCM) 10K type strain sequencing project: providing services to taxonomists for standard genome sequencing and annotation.</title>
        <authorList>
            <consortium name="The Broad Institute Genomics Platform"/>
            <consortium name="The Broad Institute Genome Sequencing Center for Infectious Disease"/>
            <person name="Wu L."/>
            <person name="Ma J."/>
        </authorList>
    </citation>
    <scope>NUCLEOTIDE SEQUENCE [LARGE SCALE GENOMIC DNA]</scope>
    <source>
        <strain evidence="24">NBRC 100033</strain>
    </source>
</reference>
<evidence type="ECO:0000256" key="9">
    <source>
        <dbReference type="ARBA" id="ARBA00022723"/>
    </source>
</evidence>
<evidence type="ECO:0000256" key="14">
    <source>
        <dbReference type="ARBA" id="ARBA00030048"/>
    </source>
</evidence>
<evidence type="ECO:0000256" key="20">
    <source>
        <dbReference type="ARBA" id="ARBA00049161"/>
    </source>
</evidence>
<evidence type="ECO:0000256" key="2">
    <source>
        <dbReference type="ARBA" id="ARBA00004799"/>
    </source>
</evidence>
<dbReference type="InterPro" id="IPR036615">
    <property type="entry name" value="Mur_ligase_C_dom_sf"/>
</dbReference>
<keyword evidence="8 21" id="KW-0436">Ligase</keyword>
<dbReference type="Pfam" id="PF02875">
    <property type="entry name" value="Mur_ligase_C"/>
    <property type="match status" value="1"/>
</dbReference>
<dbReference type="EC" id="6.3.2.17" evidence="6"/>
<dbReference type="EC" id="6.3.2.12" evidence="5"/>
<protein>
    <recommendedName>
        <fullName evidence="7">Dihydrofolate synthase/folylpolyglutamate synthase</fullName>
        <ecNumber evidence="5">6.3.2.12</ecNumber>
        <ecNumber evidence="6">6.3.2.17</ecNumber>
    </recommendedName>
    <alternativeName>
        <fullName evidence="16">Folylpoly-gamma-glutamate synthetase-dihydrofolate synthetase</fullName>
    </alternativeName>
    <alternativeName>
        <fullName evidence="14">Folylpolyglutamate synthetase</fullName>
    </alternativeName>
    <alternativeName>
        <fullName evidence="15">Tetrahydrofolylpolyglutamate synthase</fullName>
    </alternativeName>
</protein>
<gene>
    <name evidence="23" type="primary">folC</name>
    <name evidence="23" type="ORF">GCM10007878_23790</name>
</gene>
<comment type="catalytic activity">
    <reaction evidence="19">
        <text>(6R)-5,10-methylenetetrahydrofolyl-(gamma-L-Glu)(n) + L-glutamate + ATP = (6R)-5,10-methylenetetrahydrofolyl-(gamma-L-Glu)(n+1) + ADP + phosphate + H(+)</text>
        <dbReference type="Rhea" id="RHEA:51912"/>
        <dbReference type="Rhea" id="RHEA-COMP:13257"/>
        <dbReference type="Rhea" id="RHEA-COMP:13258"/>
        <dbReference type="ChEBI" id="CHEBI:15378"/>
        <dbReference type="ChEBI" id="CHEBI:29985"/>
        <dbReference type="ChEBI" id="CHEBI:30616"/>
        <dbReference type="ChEBI" id="CHEBI:43474"/>
        <dbReference type="ChEBI" id="CHEBI:136572"/>
        <dbReference type="ChEBI" id="CHEBI:456216"/>
        <dbReference type="EC" id="6.3.2.17"/>
    </reaction>
</comment>
<keyword evidence="24" id="KW-1185">Reference proteome</keyword>
<evidence type="ECO:0000256" key="12">
    <source>
        <dbReference type="ARBA" id="ARBA00022842"/>
    </source>
</evidence>
<evidence type="ECO:0000256" key="13">
    <source>
        <dbReference type="ARBA" id="ARBA00022909"/>
    </source>
</evidence>
<evidence type="ECO:0000256" key="7">
    <source>
        <dbReference type="ARBA" id="ARBA00019357"/>
    </source>
</evidence>
<dbReference type="Gene3D" id="3.90.190.20">
    <property type="entry name" value="Mur ligase, C-terminal domain"/>
    <property type="match status" value="1"/>
</dbReference>
<name>A0ABQ5ZXM8_9GAMM</name>
<keyword evidence="10 21" id="KW-0547">Nucleotide-binding</keyword>
<dbReference type="InterPro" id="IPR001645">
    <property type="entry name" value="Folylpolyglutamate_synth"/>
</dbReference>
<dbReference type="SUPFAM" id="SSF53244">
    <property type="entry name" value="MurD-like peptide ligases, peptide-binding domain"/>
    <property type="match status" value="1"/>
</dbReference>
<evidence type="ECO:0000256" key="4">
    <source>
        <dbReference type="ARBA" id="ARBA00008276"/>
    </source>
</evidence>
<keyword evidence="12" id="KW-0460">Magnesium</keyword>
<dbReference type="PIRSF" id="PIRSF001563">
    <property type="entry name" value="Folylpolyglu_synth"/>
    <property type="match status" value="1"/>
</dbReference>
<dbReference type="SUPFAM" id="SSF53623">
    <property type="entry name" value="MurD-like peptide ligases, catalytic domain"/>
    <property type="match status" value="1"/>
</dbReference>
<comment type="caution">
    <text evidence="23">The sequence shown here is derived from an EMBL/GenBank/DDBJ whole genome shotgun (WGS) entry which is preliminary data.</text>
</comment>
<dbReference type="Gene3D" id="3.40.1190.10">
    <property type="entry name" value="Mur-like, catalytic domain"/>
    <property type="match status" value="1"/>
</dbReference>
<evidence type="ECO:0000256" key="17">
    <source>
        <dbReference type="ARBA" id="ARBA00047493"/>
    </source>
</evidence>
<comment type="function">
    <text evidence="1">Functions in two distinct reactions of the de novo folate biosynthetic pathway. Catalyzes the addition of a glutamate residue to dihydropteroate (7,8-dihydropteroate or H2Pte) to form dihydrofolate (7,8-dihydrofolate monoglutamate or H2Pte-Glu). Also catalyzes successive additions of L-glutamate to tetrahydrofolate or 10-formyltetrahydrofolate or 5,10-methylenetetrahydrofolate, leading to folylpolyglutamate derivatives.</text>
</comment>
<comment type="catalytic activity">
    <reaction evidence="18">
        <text>10-formyltetrahydrofolyl-(gamma-L-Glu)(n) + L-glutamate + ATP = 10-formyltetrahydrofolyl-(gamma-L-Glu)(n+1) + ADP + phosphate + H(+)</text>
        <dbReference type="Rhea" id="RHEA:51904"/>
        <dbReference type="Rhea" id="RHEA-COMP:13088"/>
        <dbReference type="Rhea" id="RHEA-COMP:14300"/>
        <dbReference type="ChEBI" id="CHEBI:15378"/>
        <dbReference type="ChEBI" id="CHEBI:29985"/>
        <dbReference type="ChEBI" id="CHEBI:30616"/>
        <dbReference type="ChEBI" id="CHEBI:43474"/>
        <dbReference type="ChEBI" id="CHEBI:134413"/>
        <dbReference type="ChEBI" id="CHEBI:456216"/>
        <dbReference type="EC" id="6.3.2.17"/>
    </reaction>
</comment>
<dbReference type="NCBIfam" id="NF008101">
    <property type="entry name" value="PRK10846.1"/>
    <property type="match status" value="1"/>
</dbReference>
<evidence type="ECO:0000256" key="11">
    <source>
        <dbReference type="ARBA" id="ARBA00022840"/>
    </source>
</evidence>
<comment type="catalytic activity">
    <reaction evidence="17">
        <text>(6S)-5,6,7,8-tetrahydrofolyl-(gamma-L-Glu)(n) + L-glutamate + ATP = (6S)-5,6,7,8-tetrahydrofolyl-(gamma-L-Glu)(n+1) + ADP + phosphate + H(+)</text>
        <dbReference type="Rhea" id="RHEA:10580"/>
        <dbReference type="Rhea" id="RHEA-COMP:14738"/>
        <dbReference type="Rhea" id="RHEA-COMP:14740"/>
        <dbReference type="ChEBI" id="CHEBI:15378"/>
        <dbReference type="ChEBI" id="CHEBI:29985"/>
        <dbReference type="ChEBI" id="CHEBI:30616"/>
        <dbReference type="ChEBI" id="CHEBI:43474"/>
        <dbReference type="ChEBI" id="CHEBI:141005"/>
        <dbReference type="ChEBI" id="CHEBI:456216"/>
        <dbReference type="EC" id="6.3.2.17"/>
    </reaction>
</comment>
<evidence type="ECO:0000313" key="23">
    <source>
        <dbReference type="EMBL" id="GLR64941.1"/>
    </source>
</evidence>
<feature type="domain" description="Mur ligase C-terminal" evidence="22">
    <location>
        <begin position="309"/>
        <end position="423"/>
    </location>
</feature>
<evidence type="ECO:0000256" key="5">
    <source>
        <dbReference type="ARBA" id="ARBA00013023"/>
    </source>
</evidence>
<evidence type="ECO:0000256" key="10">
    <source>
        <dbReference type="ARBA" id="ARBA00022741"/>
    </source>
</evidence>
<dbReference type="InterPro" id="IPR004101">
    <property type="entry name" value="Mur_ligase_C"/>
</dbReference>
<dbReference type="InterPro" id="IPR036565">
    <property type="entry name" value="Mur-like_cat_sf"/>
</dbReference>
<proteinExistence type="inferred from homology"/>
<keyword evidence="11 21" id="KW-0067">ATP-binding</keyword>
<dbReference type="PANTHER" id="PTHR11136">
    <property type="entry name" value="FOLYLPOLYGLUTAMATE SYNTHASE-RELATED"/>
    <property type="match status" value="1"/>
</dbReference>
<comment type="pathway">
    <text evidence="3">Cofactor biosynthesis; tetrahydrofolylpolyglutamate biosynthesis.</text>
</comment>
<evidence type="ECO:0000256" key="1">
    <source>
        <dbReference type="ARBA" id="ARBA00002714"/>
    </source>
</evidence>
<evidence type="ECO:0000256" key="6">
    <source>
        <dbReference type="ARBA" id="ARBA00013025"/>
    </source>
</evidence>
<evidence type="ECO:0000259" key="22">
    <source>
        <dbReference type="Pfam" id="PF02875"/>
    </source>
</evidence>
<organism evidence="23 24">
    <name type="scientific">Marinospirillum insulare</name>
    <dbReference type="NCBI Taxonomy" id="217169"/>
    <lineage>
        <taxon>Bacteria</taxon>
        <taxon>Pseudomonadati</taxon>
        <taxon>Pseudomonadota</taxon>
        <taxon>Gammaproteobacteria</taxon>
        <taxon>Oceanospirillales</taxon>
        <taxon>Oceanospirillaceae</taxon>
        <taxon>Marinospirillum</taxon>
    </lineage>
</organism>
<keyword evidence="9" id="KW-0479">Metal-binding</keyword>
<dbReference type="Proteomes" id="UP001156682">
    <property type="component" value="Unassembled WGS sequence"/>
</dbReference>
<evidence type="ECO:0000256" key="19">
    <source>
        <dbReference type="ARBA" id="ARBA00049035"/>
    </source>
</evidence>
<evidence type="ECO:0000256" key="21">
    <source>
        <dbReference type="PIRNR" id="PIRNR001563"/>
    </source>
</evidence>
<evidence type="ECO:0000256" key="15">
    <source>
        <dbReference type="ARBA" id="ARBA00030592"/>
    </source>
</evidence>
<evidence type="ECO:0000313" key="24">
    <source>
        <dbReference type="Proteomes" id="UP001156682"/>
    </source>
</evidence>
<evidence type="ECO:0000256" key="3">
    <source>
        <dbReference type="ARBA" id="ARBA00005150"/>
    </source>
</evidence>
<keyword evidence="13" id="KW-0289">Folate biosynthesis</keyword>
<dbReference type="EMBL" id="BSOR01000040">
    <property type="protein sequence ID" value="GLR64941.1"/>
    <property type="molecule type" value="Genomic_DNA"/>
</dbReference>
<evidence type="ECO:0000256" key="8">
    <source>
        <dbReference type="ARBA" id="ARBA00022598"/>
    </source>
</evidence>
<dbReference type="NCBIfam" id="TIGR01499">
    <property type="entry name" value="folC"/>
    <property type="match status" value="1"/>
</dbReference>
<evidence type="ECO:0000256" key="18">
    <source>
        <dbReference type="ARBA" id="ARBA00047808"/>
    </source>
</evidence>